<organism evidence="1 2">
    <name type="scientific">Anoxybacillus kestanbolensis</name>
    <dbReference type="NCBI Taxonomy" id="227476"/>
    <lineage>
        <taxon>Bacteria</taxon>
        <taxon>Bacillati</taxon>
        <taxon>Bacillota</taxon>
        <taxon>Bacilli</taxon>
        <taxon>Bacillales</taxon>
        <taxon>Anoxybacillaceae</taxon>
        <taxon>Anoxybacillus</taxon>
    </lineage>
</organism>
<dbReference type="EMBL" id="MQAD01000033">
    <property type="protein sequence ID" value="OOE00194.1"/>
    <property type="molecule type" value="Genomic_DNA"/>
</dbReference>
<reference evidence="2" key="1">
    <citation type="submission" date="2016-11" db="EMBL/GenBank/DDBJ databases">
        <title>Draft genome sequence of Anoxybacillus sp. strain 103 isolated from the Qarvajar hot spring in Nagorno-Karabach.</title>
        <authorList>
            <person name="Hovhannisyan P."/>
            <person name="Panosyan H."/>
            <person name="Birkeland N.-K."/>
        </authorList>
    </citation>
    <scope>NUCLEOTIDE SEQUENCE [LARGE SCALE GENOMIC DNA]</scope>
    <source>
        <strain evidence="2">103</strain>
    </source>
</reference>
<name>A0A1V3FF47_9BACL</name>
<gene>
    <name evidence="1" type="ORF">BO219_13335</name>
</gene>
<protein>
    <submittedName>
        <fullName evidence="1">Uncharacterized protein</fullName>
    </submittedName>
</protein>
<sequence length="105" mass="12135">MNFRLLFLRETAEKRRKNQKIGLKIKKSKFYIIFVFLYHIDRGGDKKQFLSTSFQNVSSYCSLTVWLASSPLASFFQLTGYGGSGMLGVKMKGVNETWKAKCYKQ</sequence>
<dbReference type="Proteomes" id="UP000188458">
    <property type="component" value="Unassembled WGS sequence"/>
</dbReference>
<dbReference type="AlphaFoldDB" id="A0A1V3FF47"/>
<evidence type="ECO:0000313" key="2">
    <source>
        <dbReference type="Proteomes" id="UP000188458"/>
    </source>
</evidence>
<proteinExistence type="predicted"/>
<keyword evidence="2" id="KW-1185">Reference proteome</keyword>
<evidence type="ECO:0000313" key="1">
    <source>
        <dbReference type="EMBL" id="OOE00194.1"/>
    </source>
</evidence>
<comment type="caution">
    <text evidence="1">The sequence shown here is derived from an EMBL/GenBank/DDBJ whole genome shotgun (WGS) entry which is preliminary data.</text>
</comment>
<accession>A0A1V3FF47</accession>